<accession>A0A915J0X3</accession>
<evidence type="ECO:0000256" key="5">
    <source>
        <dbReference type="ARBA" id="ARBA00041396"/>
    </source>
</evidence>
<dbReference type="Proteomes" id="UP000887565">
    <property type="component" value="Unplaced"/>
</dbReference>
<dbReference type="GO" id="GO:0043812">
    <property type="term" value="F:phosphatidylinositol-4-phosphate phosphatase activity"/>
    <property type="evidence" value="ECO:0007669"/>
    <property type="project" value="TreeGrafter"/>
</dbReference>
<dbReference type="EC" id="3.1.3.64" evidence="1"/>
<reference evidence="9" key="1">
    <citation type="submission" date="2022-11" db="UniProtKB">
        <authorList>
            <consortium name="WormBaseParasite"/>
        </authorList>
    </citation>
    <scope>IDENTIFICATION</scope>
</reference>
<dbReference type="Pfam" id="PF02383">
    <property type="entry name" value="Syja_N"/>
    <property type="match status" value="1"/>
</dbReference>
<evidence type="ECO:0000259" key="7">
    <source>
        <dbReference type="PROSITE" id="PS50275"/>
    </source>
</evidence>
<comment type="catalytic activity">
    <reaction evidence="3">
        <text>a 1,2-diacyl-sn-glycero-3-phospho-(1D-myo-inositol 4-phosphate) + H2O = a 1,2-diacyl-sn-glycero-3-phospho-(1D-myo-inositol) + phosphate</text>
        <dbReference type="Rhea" id="RHEA:55652"/>
        <dbReference type="ChEBI" id="CHEBI:15377"/>
        <dbReference type="ChEBI" id="CHEBI:43474"/>
        <dbReference type="ChEBI" id="CHEBI:57880"/>
        <dbReference type="ChEBI" id="CHEBI:58178"/>
    </reaction>
    <physiologicalReaction direction="left-to-right" evidence="3">
        <dbReference type="Rhea" id="RHEA:55653"/>
    </physiologicalReaction>
</comment>
<dbReference type="InterPro" id="IPR002013">
    <property type="entry name" value="SAC_dom"/>
</dbReference>
<sequence length="137" mass="15846">MPSSYERFALFEKEDKFYLQPRDNGDNPIGNQCLVLDRVSGAAVISPNRLVLADGLKRENAVYFNLIKSFVAINSFYFSASYDLTHTVQYLQDNGNQEFLAKNMFQRANQDFVWNKYLLADLERINGVSFQFYNSQS</sequence>
<feature type="domain" description="SAC" evidence="7">
    <location>
        <begin position="67"/>
        <end position="122"/>
    </location>
</feature>
<organism evidence="8 9">
    <name type="scientific">Romanomermis culicivorax</name>
    <name type="common">Nematode worm</name>
    <dbReference type="NCBI Taxonomy" id="13658"/>
    <lineage>
        <taxon>Eukaryota</taxon>
        <taxon>Metazoa</taxon>
        <taxon>Ecdysozoa</taxon>
        <taxon>Nematoda</taxon>
        <taxon>Enoplea</taxon>
        <taxon>Dorylaimia</taxon>
        <taxon>Mermithida</taxon>
        <taxon>Mermithoidea</taxon>
        <taxon>Mermithidae</taxon>
        <taxon>Romanomermis</taxon>
    </lineage>
</organism>
<dbReference type="PANTHER" id="PTHR45662">
    <property type="entry name" value="PHOSPHATIDYLINOSITIDE PHOSPHATASE SAC1"/>
    <property type="match status" value="1"/>
</dbReference>
<protein>
    <recommendedName>
        <fullName evidence="4">Phosphatidylinositol-3-phosphatase SAC1</fullName>
        <ecNumber evidence="1">3.1.3.64</ecNumber>
    </recommendedName>
    <alternativeName>
        <fullName evidence="6">Phosphatidylinositol-4-phosphate phosphatase</fullName>
    </alternativeName>
    <alternativeName>
        <fullName evidence="5">Suppressor of actin mutations 1-like protein</fullName>
    </alternativeName>
</protein>
<dbReference type="PROSITE" id="PS50275">
    <property type="entry name" value="SAC"/>
    <property type="match status" value="1"/>
</dbReference>
<dbReference type="PANTHER" id="PTHR45662:SF2">
    <property type="entry name" value="PHOSPHATIDYLINOSITOL-3-PHOSPHATASE SAC1"/>
    <property type="match status" value="1"/>
</dbReference>
<evidence type="ECO:0000256" key="2">
    <source>
        <dbReference type="ARBA" id="ARBA00036631"/>
    </source>
</evidence>
<evidence type="ECO:0000313" key="8">
    <source>
        <dbReference type="Proteomes" id="UP000887565"/>
    </source>
</evidence>
<keyword evidence="8" id="KW-1185">Reference proteome</keyword>
<dbReference type="WBParaSite" id="nRc.2.0.1.t19558-RA">
    <property type="protein sequence ID" value="nRc.2.0.1.t19558-RA"/>
    <property type="gene ID" value="nRc.2.0.1.g19558"/>
</dbReference>
<dbReference type="AlphaFoldDB" id="A0A915J0X3"/>
<dbReference type="GO" id="GO:0046856">
    <property type="term" value="P:phosphatidylinositol dephosphorylation"/>
    <property type="evidence" value="ECO:0007669"/>
    <property type="project" value="TreeGrafter"/>
</dbReference>
<evidence type="ECO:0000256" key="4">
    <source>
        <dbReference type="ARBA" id="ARBA00040795"/>
    </source>
</evidence>
<evidence type="ECO:0000313" key="9">
    <source>
        <dbReference type="WBParaSite" id="nRc.2.0.1.t19558-RA"/>
    </source>
</evidence>
<evidence type="ECO:0000256" key="6">
    <source>
        <dbReference type="ARBA" id="ARBA00041911"/>
    </source>
</evidence>
<dbReference type="GO" id="GO:0004438">
    <property type="term" value="F:phosphatidylinositol-3-phosphate phosphatase activity"/>
    <property type="evidence" value="ECO:0007669"/>
    <property type="project" value="UniProtKB-EC"/>
</dbReference>
<name>A0A915J0X3_ROMCU</name>
<proteinExistence type="predicted"/>
<comment type="catalytic activity">
    <reaction evidence="2">
        <text>a 1,2-diacyl-sn-glycero-3-phospho-(1D-myo-inositol-3-phosphate) + H2O = a 1,2-diacyl-sn-glycero-3-phospho-(1D-myo-inositol) + phosphate</text>
        <dbReference type="Rhea" id="RHEA:12316"/>
        <dbReference type="ChEBI" id="CHEBI:15377"/>
        <dbReference type="ChEBI" id="CHEBI:43474"/>
        <dbReference type="ChEBI" id="CHEBI:57880"/>
        <dbReference type="ChEBI" id="CHEBI:58088"/>
        <dbReference type="EC" id="3.1.3.64"/>
    </reaction>
    <physiologicalReaction direction="left-to-right" evidence="2">
        <dbReference type="Rhea" id="RHEA:12317"/>
    </physiologicalReaction>
</comment>
<evidence type="ECO:0000256" key="3">
    <source>
        <dbReference type="ARBA" id="ARBA00036807"/>
    </source>
</evidence>
<evidence type="ECO:0000256" key="1">
    <source>
        <dbReference type="ARBA" id="ARBA00013038"/>
    </source>
</evidence>
<dbReference type="GO" id="GO:0005783">
    <property type="term" value="C:endoplasmic reticulum"/>
    <property type="evidence" value="ECO:0007669"/>
    <property type="project" value="TreeGrafter"/>
</dbReference>